<dbReference type="InterPro" id="IPR012340">
    <property type="entry name" value="NA-bd_OB-fold"/>
</dbReference>
<dbReference type="InterPro" id="IPR044136">
    <property type="entry name" value="Lys-tRNA-ligase_II_N"/>
</dbReference>
<evidence type="ECO:0000256" key="2">
    <source>
        <dbReference type="ARBA" id="ARBA00022741"/>
    </source>
</evidence>
<dbReference type="InterPro" id="IPR045864">
    <property type="entry name" value="aa-tRNA-synth_II/BPL/LPL"/>
</dbReference>
<keyword evidence="1 6" id="KW-0436">Ligase</keyword>
<dbReference type="InterPro" id="IPR004364">
    <property type="entry name" value="Aa-tRNA-synt_II"/>
</dbReference>
<keyword evidence="3" id="KW-0067">ATP-binding</keyword>
<protein>
    <submittedName>
        <fullName evidence="6">Lysyl-tRNA synthetase (Class II)</fullName>
        <ecNumber evidence="6">6.1.1.6</ecNumber>
    </submittedName>
</protein>
<dbReference type="GO" id="GO:0006430">
    <property type="term" value="P:lysyl-tRNA aminoacylation"/>
    <property type="evidence" value="ECO:0007669"/>
    <property type="project" value="InterPro"/>
</dbReference>
<dbReference type="Pfam" id="PF00152">
    <property type="entry name" value="tRNA-synt_2"/>
    <property type="match status" value="1"/>
</dbReference>
<feature type="domain" description="Aminoacyl-transfer RNA synthetases class-II family profile" evidence="5">
    <location>
        <begin position="199"/>
        <end position="310"/>
    </location>
</feature>
<dbReference type="EC" id="6.1.1.6" evidence="6"/>
<dbReference type="InterPro" id="IPR018149">
    <property type="entry name" value="Lys-tRNA-synth_II_C"/>
</dbReference>
<gene>
    <name evidence="6" type="ORF">MNBD_PLANCTO03-1584</name>
</gene>
<dbReference type="AlphaFoldDB" id="A0A3B1DYY0"/>
<keyword evidence="2" id="KW-0547">Nucleotide-binding</keyword>
<dbReference type="InterPro" id="IPR004365">
    <property type="entry name" value="NA-bd_OB_tRNA"/>
</dbReference>
<name>A0A3B1DYY0_9ZZZZ</name>
<accession>A0A3B1DYY0</accession>
<dbReference type="SUPFAM" id="SSF50249">
    <property type="entry name" value="Nucleic acid-binding proteins"/>
    <property type="match status" value="1"/>
</dbReference>
<keyword evidence="4 6" id="KW-0030">Aminoacyl-tRNA synthetase</keyword>
<dbReference type="Gene3D" id="3.30.930.10">
    <property type="entry name" value="Bira Bifunctional Protein, Domain 2"/>
    <property type="match status" value="1"/>
</dbReference>
<dbReference type="CDD" id="cd04322">
    <property type="entry name" value="LysRS_N"/>
    <property type="match status" value="1"/>
</dbReference>
<evidence type="ECO:0000256" key="4">
    <source>
        <dbReference type="ARBA" id="ARBA00023146"/>
    </source>
</evidence>
<dbReference type="GO" id="GO:0000049">
    <property type="term" value="F:tRNA binding"/>
    <property type="evidence" value="ECO:0007669"/>
    <property type="project" value="TreeGrafter"/>
</dbReference>
<feature type="non-terminal residue" evidence="6">
    <location>
        <position position="310"/>
    </location>
</feature>
<dbReference type="Gene3D" id="2.40.50.140">
    <property type="entry name" value="Nucleic acid-binding proteins"/>
    <property type="match status" value="1"/>
</dbReference>
<evidence type="ECO:0000313" key="6">
    <source>
        <dbReference type="EMBL" id="VAX41704.1"/>
    </source>
</evidence>
<evidence type="ECO:0000256" key="3">
    <source>
        <dbReference type="ARBA" id="ARBA00022840"/>
    </source>
</evidence>
<dbReference type="GO" id="GO:0005524">
    <property type="term" value="F:ATP binding"/>
    <property type="evidence" value="ECO:0007669"/>
    <property type="project" value="UniProtKB-KW"/>
</dbReference>
<dbReference type="PRINTS" id="PR00982">
    <property type="entry name" value="TRNASYNTHLYS"/>
</dbReference>
<evidence type="ECO:0000259" key="5">
    <source>
        <dbReference type="PROSITE" id="PS50862"/>
    </source>
</evidence>
<reference evidence="6" key="1">
    <citation type="submission" date="2018-06" db="EMBL/GenBank/DDBJ databases">
        <authorList>
            <person name="Zhirakovskaya E."/>
        </authorList>
    </citation>
    <scope>NUCLEOTIDE SEQUENCE</scope>
</reference>
<dbReference type="PANTHER" id="PTHR42918">
    <property type="entry name" value="LYSYL-TRNA SYNTHETASE"/>
    <property type="match status" value="1"/>
</dbReference>
<dbReference type="EMBL" id="UOGK01000581">
    <property type="protein sequence ID" value="VAX41704.1"/>
    <property type="molecule type" value="Genomic_DNA"/>
</dbReference>
<sequence length="310" mass="34276">MSTNPTETPSAESPCEPPLHEQEAARLTNLQKARAIGGVNPYGTRTEGLVTLAEAKGRYDEAADAEHQETAKSDNPVDDRPRVKVAGRVMLKRTGGKLIWMNLRDASGEDLQIAVSKRDCTGDGFTLAQATDLGDIVVAHGPLMRTRTGEVTIWVDEFAPGAKSLVPPPTKHAGLQDIELRYRQRYVDLWANPETMRVFQLRSAIVSNIRRLMDARGYQEVETPMLQALAGGAAARPFVTHLNALGVDVSMRIAPELYLKRLLVGGMPKVYEVNRNFRNEGVDKQHNPEFTMIEAYEAFGDMGTMMELTE</sequence>
<dbReference type="SUPFAM" id="SSF55681">
    <property type="entry name" value="Class II aaRS and biotin synthetases"/>
    <property type="match status" value="1"/>
</dbReference>
<dbReference type="GO" id="GO:0005829">
    <property type="term" value="C:cytosol"/>
    <property type="evidence" value="ECO:0007669"/>
    <property type="project" value="TreeGrafter"/>
</dbReference>
<proteinExistence type="predicted"/>
<dbReference type="GO" id="GO:0004824">
    <property type="term" value="F:lysine-tRNA ligase activity"/>
    <property type="evidence" value="ECO:0007669"/>
    <property type="project" value="UniProtKB-EC"/>
</dbReference>
<dbReference type="Pfam" id="PF01336">
    <property type="entry name" value="tRNA_anti-codon"/>
    <property type="match status" value="1"/>
</dbReference>
<dbReference type="InterPro" id="IPR006195">
    <property type="entry name" value="aa-tRNA-synth_II"/>
</dbReference>
<evidence type="ECO:0000256" key="1">
    <source>
        <dbReference type="ARBA" id="ARBA00022598"/>
    </source>
</evidence>
<dbReference type="PROSITE" id="PS50862">
    <property type="entry name" value="AA_TRNA_LIGASE_II"/>
    <property type="match status" value="1"/>
</dbReference>
<dbReference type="PANTHER" id="PTHR42918:SF15">
    <property type="entry name" value="LYSINE--TRNA LIGASE, CHLOROPLASTIC_MITOCHONDRIAL"/>
    <property type="match status" value="1"/>
</dbReference>
<organism evidence="6">
    <name type="scientific">hydrothermal vent metagenome</name>
    <dbReference type="NCBI Taxonomy" id="652676"/>
    <lineage>
        <taxon>unclassified sequences</taxon>
        <taxon>metagenomes</taxon>
        <taxon>ecological metagenomes</taxon>
    </lineage>
</organism>